<organism evidence="1 2">
    <name type="scientific">Fictibacillus norfolkensis</name>
    <dbReference type="NCBI Taxonomy" id="2762233"/>
    <lineage>
        <taxon>Bacteria</taxon>
        <taxon>Bacillati</taxon>
        <taxon>Bacillota</taxon>
        <taxon>Bacilli</taxon>
        <taxon>Bacillales</taxon>
        <taxon>Fictibacillaceae</taxon>
        <taxon>Fictibacillus</taxon>
    </lineage>
</organism>
<evidence type="ECO:0000313" key="1">
    <source>
        <dbReference type="EMBL" id="MBD7965395.1"/>
    </source>
</evidence>
<reference evidence="1 2" key="1">
    <citation type="submission" date="2020-08" db="EMBL/GenBank/DDBJ databases">
        <title>A Genomic Blueprint of the Chicken Gut Microbiome.</title>
        <authorList>
            <person name="Gilroy R."/>
            <person name="Ravi A."/>
            <person name="Getino M."/>
            <person name="Pursley I."/>
            <person name="Horton D.L."/>
            <person name="Alikhan N.-F."/>
            <person name="Baker D."/>
            <person name="Gharbi K."/>
            <person name="Hall N."/>
            <person name="Watson M."/>
            <person name="Adriaenssens E.M."/>
            <person name="Foster-Nyarko E."/>
            <person name="Jarju S."/>
            <person name="Secka A."/>
            <person name="Antonio M."/>
            <person name="Oren A."/>
            <person name="Chaudhuri R."/>
            <person name="La Ragione R.M."/>
            <person name="Hildebrand F."/>
            <person name="Pallen M.J."/>
        </authorList>
    </citation>
    <scope>NUCLEOTIDE SEQUENCE [LARGE SCALE GENOMIC DNA]</scope>
    <source>
        <strain evidence="1 2">Sa2CUA10</strain>
    </source>
</reference>
<dbReference type="RefSeq" id="WP_191754635.1">
    <property type="nucleotide sequence ID" value="NZ_JACSQM010000007.1"/>
</dbReference>
<evidence type="ECO:0000313" key="2">
    <source>
        <dbReference type="Proteomes" id="UP000603641"/>
    </source>
</evidence>
<name>A0ABR8SPH2_9BACL</name>
<comment type="caution">
    <text evidence="1">The sequence shown here is derived from an EMBL/GenBank/DDBJ whole genome shotgun (WGS) entry which is preliminary data.</text>
</comment>
<gene>
    <name evidence="1" type="ORF">H9648_15145</name>
</gene>
<dbReference type="EMBL" id="JACSQM010000007">
    <property type="protein sequence ID" value="MBD7965395.1"/>
    <property type="molecule type" value="Genomic_DNA"/>
</dbReference>
<proteinExistence type="predicted"/>
<accession>A0ABR8SPH2</accession>
<keyword evidence="2" id="KW-1185">Reference proteome</keyword>
<protein>
    <submittedName>
        <fullName evidence="1">Uncharacterized protein</fullName>
    </submittedName>
</protein>
<sequence>MEQSEFHTIAIEWTKHLSGYNNLSFEKLVDLSKQNRRVRNVFMFYVYSDNEFAVKFEEKIKTDKDLIIYKYEFAKALERLKKDNRQSENFISKLYNRYFRGMNVDVDYEKYDISAEMSKLFNTMTSCYRLKDTPEKKEYRNRIKANLNLAQLIG</sequence>
<dbReference type="Proteomes" id="UP000603641">
    <property type="component" value="Unassembled WGS sequence"/>
</dbReference>